<feature type="binding site" evidence="18">
    <location>
        <position position="151"/>
    </location>
    <ligand>
        <name>(6S)-NADPHX</name>
        <dbReference type="ChEBI" id="CHEBI:64076"/>
    </ligand>
</feature>
<comment type="caution">
    <text evidence="18">Lacks conserved residue(s) required for the propagation of feature annotation.</text>
</comment>
<keyword evidence="7 17" id="KW-0067">ATP-binding</keyword>
<comment type="function">
    <text evidence="17">Catalyzes the dehydration of the S-form of NAD(P)HX at the expense of ADP, which is converted to AMP. Together with NAD(P)HX epimerase, which catalyzes the epimerization of the S- and R-forms, the enzyme allows the repair of both epimers of NAD(P)HX, a damaged form of NAD(P)H that is a result of enzymatic or heat-dependent hydration.</text>
</comment>
<dbReference type="InterPro" id="IPR029056">
    <property type="entry name" value="Ribokinase-like"/>
</dbReference>
<comment type="catalytic activity">
    <reaction evidence="16 17 19">
        <text>(6S)-NADPHX + ADP = AMP + phosphate + NADPH + H(+)</text>
        <dbReference type="Rhea" id="RHEA:32235"/>
        <dbReference type="ChEBI" id="CHEBI:15378"/>
        <dbReference type="ChEBI" id="CHEBI:43474"/>
        <dbReference type="ChEBI" id="CHEBI:57783"/>
        <dbReference type="ChEBI" id="CHEBI:64076"/>
        <dbReference type="ChEBI" id="CHEBI:456215"/>
        <dbReference type="ChEBI" id="CHEBI:456216"/>
        <dbReference type="EC" id="4.2.1.136"/>
    </reaction>
</comment>
<organism evidence="22 23">
    <name type="scientific">Flavihumibacter petaseus NBRC 106054</name>
    <dbReference type="NCBI Taxonomy" id="1220578"/>
    <lineage>
        <taxon>Bacteria</taxon>
        <taxon>Pseudomonadati</taxon>
        <taxon>Bacteroidota</taxon>
        <taxon>Chitinophagia</taxon>
        <taxon>Chitinophagales</taxon>
        <taxon>Chitinophagaceae</taxon>
        <taxon>Flavihumibacter</taxon>
    </lineage>
</organism>
<feature type="binding site" evidence="17">
    <location>
        <position position="261"/>
    </location>
    <ligand>
        <name>(6S)-NADPHX</name>
        <dbReference type="ChEBI" id="CHEBI:64076"/>
    </ligand>
</feature>
<evidence type="ECO:0000259" key="20">
    <source>
        <dbReference type="PROSITE" id="PS51383"/>
    </source>
</evidence>
<feature type="binding site" evidence="18">
    <location>
        <position position="51"/>
    </location>
    <ligand>
        <name>K(+)</name>
        <dbReference type="ChEBI" id="CHEBI:29103"/>
    </ligand>
</feature>
<dbReference type="HAMAP" id="MF_01966">
    <property type="entry name" value="NADHX_epimerase"/>
    <property type="match status" value="1"/>
</dbReference>
<dbReference type="NCBIfam" id="TIGR00197">
    <property type="entry name" value="yjeF_nterm"/>
    <property type="match status" value="1"/>
</dbReference>
<evidence type="ECO:0000256" key="9">
    <source>
        <dbReference type="ARBA" id="ARBA00022958"/>
    </source>
</evidence>
<keyword evidence="6 17" id="KW-0547">Nucleotide-binding</keyword>
<dbReference type="PANTHER" id="PTHR12592">
    <property type="entry name" value="ATP-DEPENDENT (S)-NAD(P)H-HYDRATE DEHYDRATASE FAMILY MEMBER"/>
    <property type="match status" value="1"/>
</dbReference>
<evidence type="ECO:0000256" key="2">
    <source>
        <dbReference type="ARBA" id="ARBA00000909"/>
    </source>
</evidence>
<dbReference type="InterPro" id="IPR036652">
    <property type="entry name" value="YjeF_N_dom_sf"/>
</dbReference>
<keyword evidence="13" id="KW-0511">Multifunctional enzyme</keyword>
<dbReference type="GO" id="GO:0046872">
    <property type="term" value="F:metal ion binding"/>
    <property type="evidence" value="ECO:0007669"/>
    <property type="project" value="UniProtKB-UniRule"/>
</dbReference>
<dbReference type="NCBIfam" id="TIGR00196">
    <property type="entry name" value="yjeF_cterm"/>
    <property type="match status" value="1"/>
</dbReference>
<evidence type="ECO:0000256" key="15">
    <source>
        <dbReference type="ARBA" id="ARBA00048238"/>
    </source>
</evidence>
<feature type="binding site" evidence="18">
    <location>
        <begin position="122"/>
        <end position="128"/>
    </location>
    <ligand>
        <name>(6S)-NADPHX</name>
        <dbReference type="ChEBI" id="CHEBI:64076"/>
    </ligand>
</feature>
<dbReference type="Pfam" id="PF01256">
    <property type="entry name" value="Carb_kinase"/>
    <property type="match status" value="1"/>
</dbReference>
<dbReference type="PIRSF" id="PIRSF017184">
    <property type="entry name" value="Nnr"/>
    <property type="match status" value="1"/>
</dbReference>
<dbReference type="Pfam" id="PF03853">
    <property type="entry name" value="YjeF_N"/>
    <property type="match status" value="1"/>
</dbReference>
<comment type="similarity">
    <text evidence="4 19">In the C-terminal section; belongs to the NnrD/CARKD family.</text>
</comment>
<evidence type="ECO:0000313" key="23">
    <source>
        <dbReference type="Proteomes" id="UP000033121"/>
    </source>
</evidence>
<evidence type="ECO:0000256" key="4">
    <source>
        <dbReference type="ARBA" id="ARBA00009524"/>
    </source>
</evidence>
<feature type="binding site" evidence="17">
    <location>
        <begin position="402"/>
        <end position="406"/>
    </location>
    <ligand>
        <name>AMP</name>
        <dbReference type="ChEBI" id="CHEBI:456215"/>
    </ligand>
</feature>
<evidence type="ECO:0000256" key="11">
    <source>
        <dbReference type="ARBA" id="ARBA00023235"/>
    </source>
</evidence>
<keyword evidence="8 17" id="KW-0521">NADP</keyword>
<evidence type="ECO:0000256" key="12">
    <source>
        <dbReference type="ARBA" id="ARBA00023239"/>
    </source>
</evidence>
<evidence type="ECO:0000256" key="19">
    <source>
        <dbReference type="PIRNR" id="PIRNR017184"/>
    </source>
</evidence>
<comment type="catalytic activity">
    <reaction evidence="15 17 19">
        <text>(6S)-NADHX + ADP = AMP + phosphate + NADH + H(+)</text>
        <dbReference type="Rhea" id="RHEA:32223"/>
        <dbReference type="ChEBI" id="CHEBI:15378"/>
        <dbReference type="ChEBI" id="CHEBI:43474"/>
        <dbReference type="ChEBI" id="CHEBI:57945"/>
        <dbReference type="ChEBI" id="CHEBI:64074"/>
        <dbReference type="ChEBI" id="CHEBI:456215"/>
        <dbReference type="ChEBI" id="CHEBI:456216"/>
        <dbReference type="EC" id="4.2.1.136"/>
    </reaction>
</comment>
<name>A0A0E9N6P9_9BACT</name>
<dbReference type="Gene3D" id="3.40.50.10260">
    <property type="entry name" value="YjeF N-terminal domain"/>
    <property type="match status" value="1"/>
</dbReference>
<dbReference type="PANTHER" id="PTHR12592:SF0">
    <property type="entry name" value="ATP-DEPENDENT (S)-NAD(P)H-HYDRATE DEHYDRATASE"/>
    <property type="match status" value="1"/>
</dbReference>
<evidence type="ECO:0000313" key="22">
    <source>
        <dbReference type="EMBL" id="GAO45627.1"/>
    </source>
</evidence>
<feature type="binding site" evidence="18">
    <location>
        <position position="118"/>
    </location>
    <ligand>
        <name>K(+)</name>
        <dbReference type="ChEBI" id="CHEBI:29103"/>
    </ligand>
</feature>
<dbReference type="GO" id="GO:0110051">
    <property type="term" value="P:metabolite repair"/>
    <property type="evidence" value="ECO:0007669"/>
    <property type="project" value="TreeGrafter"/>
</dbReference>
<dbReference type="EC" id="4.2.1.136" evidence="19"/>
<evidence type="ECO:0000256" key="13">
    <source>
        <dbReference type="ARBA" id="ARBA00023268"/>
    </source>
</evidence>
<dbReference type="AlphaFoldDB" id="A0A0E9N6P9"/>
<dbReference type="GO" id="GO:0052856">
    <property type="term" value="F:NAD(P)HX epimerase activity"/>
    <property type="evidence" value="ECO:0007669"/>
    <property type="project" value="UniProtKB-UniRule"/>
</dbReference>
<feature type="binding site" evidence="17">
    <location>
        <position position="432"/>
    </location>
    <ligand>
        <name>(6S)-NADPHX</name>
        <dbReference type="ChEBI" id="CHEBI:64076"/>
    </ligand>
</feature>
<keyword evidence="5 18" id="KW-0479">Metal-binding</keyword>
<proteinExistence type="inferred from homology"/>
<comment type="caution">
    <text evidence="22">The sequence shown here is derived from an EMBL/GenBank/DDBJ whole genome shotgun (WGS) entry which is preliminary data.</text>
</comment>
<dbReference type="GO" id="GO:0052855">
    <property type="term" value="F:ADP-dependent NAD(P)H-hydrate dehydratase activity"/>
    <property type="evidence" value="ECO:0007669"/>
    <property type="project" value="UniProtKB-UniRule"/>
</dbReference>
<dbReference type="InterPro" id="IPR004443">
    <property type="entry name" value="YjeF_N_dom"/>
</dbReference>
<comment type="function">
    <text evidence="18">Catalyzes the epimerization of the S- and R-forms of NAD(P)HX, a damaged form of NAD(P)H that is a result of enzymatic or heat-dependent hydration. This is a prerequisite for the S-specific NAD(P)H-hydrate dehydratase to allow the repair of both epimers of NAD(P)HX.</text>
</comment>
<evidence type="ECO:0000259" key="21">
    <source>
        <dbReference type="PROSITE" id="PS51385"/>
    </source>
</evidence>
<feature type="binding site" evidence="17">
    <location>
        <position position="316"/>
    </location>
    <ligand>
        <name>(6S)-NADPHX</name>
        <dbReference type="ChEBI" id="CHEBI:64076"/>
    </ligand>
</feature>
<evidence type="ECO:0000256" key="3">
    <source>
        <dbReference type="ARBA" id="ARBA00006001"/>
    </source>
</evidence>
<keyword evidence="23" id="KW-1185">Reference proteome</keyword>
<evidence type="ECO:0000256" key="14">
    <source>
        <dbReference type="ARBA" id="ARBA00025153"/>
    </source>
</evidence>
<feature type="binding site" evidence="17">
    <location>
        <position position="367"/>
    </location>
    <ligand>
        <name>(6S)-NADPHX</name>
        <dbReference type="ChEBI" id="CHEBI:64076"/>
    </ligand>
</feature>
<evidence type="ECO:0000256" key="10">
    <source>
        <dbReference type="ARBA" id="ARBA00023027"/>
    </source>
</evidence>
<dbReference type="SUPFAM" id="SSF53613">
    <property type="entry name" value="Ribokinase-like"/>
    <property type="match status" value="1"/>
</dbReference>
<feature type="domain" description="YjeF C-terminal" evidence="20">
    <location>
        <begin position="226"/>
        <end position="491"/>
    </location>
</feature>
<dbReference type="PROSITE" id="PS51385">
    <property type="entry name" value="YJEF_N"/>
    <property type="match status" value="1"/>
</dbReference>
<dbReference type="InterPro" id="IPR017953">
    <property type="entry name" value="Carbohydrate_kinase_pred_CS"/>
</dbReference>
<evidence type="ECO:0000256" key="1">
    <source>
        <dbReference type="ARBA" id="ARBA00000013"/>
    </source>
</evidence>
<dbReference type="GO" id="GO:0046496">
    <property type="term" value="P:nicotinamide nucleotide metabolic process"/>
    <property type="evidence" value="ECO:0007669"/>
    <property type="project" value="UniProtKB-UniRule"/>
</dbReference>
<keyword evidence="10 17" id="KW-0520">NAD</keyword>
<comment type="similarity">
    <text evidence="3 19">In the N-terminal section; belongs to the NnrE/AIBP family.</text>
</comment>
<dbReference type="GO" id="GO:0005524">
    <property type="term" value="F:ATP binding"/>
    <property type="evidence" value="ECO:0007669"/>
    <property type="project" value="UniProtKB-UniRule"/>
</dbReference>
<comment type="cofactor">
    <cofactor evidence="17">
        <name>Mg(2+)</name>
        <dbReference type="ChEBI" id="CHEBI:18420"/>
    </cofactor>
</comment>
<comment type="similarity">
    <text evidence="18">Belongs to the NnrE/AIBP family.</text>
</comment>
<dbReference type="Gene3D" id="3.40.1190.20">
    <property type="match status" value="1"/>
</dbReference>
<dbReference type="PROSITE" id="PS51383">
    <property type="entry name" value="YJEF_C_3"/>
    <property type="match status" value="1"/>
</dbReference>
<feature type="binding site" evidence="17">
    <location>
        <position position="431"/>
    </location>
    <ligand>
        <name>AMP</name>
        <dbReference type="ChEBI" id="CHEBI:456215"/>
    </ligand>
</feature>
<comment type="catalytic activity">
    <reaction evidence="1 18 19">
        <text>(6R)-NADHX = (6S)-NADHX</text>
        <dbReference type="Rhea" id="RHEA:32215"/>
        <dbReference type="ChEBI" id="CHEBI:64074"/>
        <dbReference type="ChEBI" id="CHEBI:64075"/>
        <dbReference type="EC" id="5.1.99.6"/>
    </reaction>
</comment>
<feature type="binding site" evidence="18">
    <location>
        <begin position="50"/>
        <end position="54"/>
    </location>
    <ligand>
        <name>(6S)-NADPHX</name>
        <dbReference type="ChEBI" id="CHEBI:64076"/>
    </ligand>
</feature>
<dbReference type="InterPro" id="IPR000631">
    <property type="entry name" value="CARKD"/>
</dbReference>
<dbReference type="EC" id="5.1.99.6" evidence="19"/>
<feature type="binding site" evidence="18">
    <location>
        <position position="154"/>
    </location>
    <ligand>
        <name>K(+)</name>
        <dbReference type="ChEBI" id="CHEBI:29103"/>
    </ligand>
</feature>
<comment type="function">
    <text evidence="14 19">Bifunctional enzyme that catalyzes the epimerization of the S- and R-forms of NAD(P)HX and the dehydration of the S-form of NAD(P)HX at the expense of ADP, which is converted to AMP. This allows the repair of both epimers of NAD(P)HX, a damaged form of NAD(P)H that is a result of enzymatic or heat-dependent hydration.</text>
</comment>
<dbReference type="Proteomes" id="UP000033121">
    <property type="component" value="Unassembled WGS sequence"/>
</dbReference>
<evidence type="ECO:0000256" key="18">
    <source>
        <dbReference type="HAMAP-Rule" id="MF_01966"/>
    </source>
</evidence>
<evidence type="ECO:0000256" key="8">
    <source>
        <dbReference type="ARBA" id="ARBA00022857"/>
    </source>
</evidence>
<protein>
    <recommendedName>
        <fullName evidence="19">Bifunctional NAD(P)H-hydrate repair enzyme</fullName>
    </recommendedName>
    <alternativeName>
        <fullName evidence="19">Nicotinamide nucleotide repair protein</fullName>
    </alternativeName>
    <domain>
        <recommendedName>
            <fullName evidence="19">ADP-dependent (S)-NAD(P)H-hydrate dehydratase</fullName>
            <ecNumber evidence="19">4.2.1.136</ecNumber>
        </recommendedName>
        <alternativeName>
            <fullName evidence="19">ADP-dependent NAD(P)HX dehydratase</fullName>
        </alternativeName>
    </domain>
    <domain>
        <recommendedName>
            <fullName evidence="19">NAD(P)H-hydrate epimerase</fullName>
            <ecNumber evidence="19">5.1.99.6</ecNumber>
        </recommendedName>
    </domain>
</protein>
<dbReference type="CDD" id="cd01171">
    <property type="entry name" value="YXKO-related"/>
    <property type="match status" value="1"/>
</dbReference>
<dbReference type="SUPFAM" id="SSF64153">
    <property type="entry name" value="YjeF N-terminal domain-like"/>
    <property type="match status" value="1"/>
</dbReference>
<accession>A0A0E9N6P9</accession>
<dbReference type="InterPro" id="IPR030677">
    <property type="entry name" value="Nnr"/>
</dbReference>
<reference evidence="22 23" key="1">
    <citation type="submission" date="2015-04" db="EMBL/GenBank/DDBJ databases">
        <title>Whole genome shotgun sequence of Flavihumibacter petaseus NBRC 106054.</title>
        <authorList>
            <person name="Miyazawa S."/>
            <person name="Hosoyama A."/>
            <person name="Hashimoto M."/>
            <person name="Noguchi M."/>
            <person name="Tsuchikane K."/>
            <person name="Ohji S."/>
            <person name="Yamazoe A."/>
            <person name="Ichikawa N."/>
            <person name="Kimura A."/>
            <person name="Fujita N."/>
        </authorList>
    </citation>
    <scope>NUCLEOTIDE SEQUENCE [LARGE SCALE GENOMIC DNA]</scope>
    <source>
        <strain evidence="22 23">NBRC 106054</strain>
    </source>
</reference>
<evidence type="ECO:0000256" key="7">
    <source>
        <dbReference type="ARBA" id="ARBA00022840"/>
    </source>
</evidence>
<evidence type="ECO:0000256" key="16">
    <source>
        <dbReference type="ARBA" id="ARBA00049209"/>
    </source>
</evidence>
<dbReference type="EMBL" id="BBWV01000007">
    <property type="protein sequence ID" value="GAO45627.1"/>
    <property type="molecule type" value="Genomic_DNA"/>
</dbReference>
<keyword evidence="12 17" id="KW-0456">Lyase</keyword>
<comment type="catalytic activity">
    <reaction evidence="2 18 19">
        <text>(6R)-NADPHX = (6S)-NADPHX</text>
        <dbReference type="Rhea" id="RHEA:32227"/>
        <dbReference type="ChEBI" id="CHEBI:64076"/>
        <dbReference type="ChEBI" id="CHEBI:64077"/>
        <dbReference type="EC" id="5.1.99.6"/>
    </reaction>
</comment>
<comment type="subunit">
    <text evidence="17">Homotetramer.</text>
</comment>
<feature type="domain" description="YjeF N-terminal" evidence="21">
    <location>
        <begin position="1"/>
        <end position="216"/>
    </location>
</feature>
<dbReference type="PROSITE" id="PS01050">
    <property type="entry name" value="YJEF_C_2"/>
    <property type="match status" value="1"/>
</dbReference>
<gene>
    <name evidence="22" type="primary">nnr</name>
    <name evidence="17" type="synonym">nnrD</name>
    <name evidence="18" type="synonym">nnrE</name>
    <name evidence="22" type="ORF">FPE01S_07_00150</name>
</gene>
<evidence type="ECO:0000256" key="6">
    <source>
        <dbReference type="ARBA" id="ARBA00022741"/>
    </source>
</evidence>
<evidence type="ECO:0000256" key="17">
    <source>
        <dbReference type="HAMAP-Rule" id="MF_01965"/>
    </source>
</evidence>
<comment type="cofactor">
    <cofactor evidence="18 19">
        <name>K(+)</name>
        <dbReference type="ChEBI" id="CHEBI:29103"/>
    </cofactor>
    <text evidence="18 19">Binds 1 potassium ion per subunit.</text>
</comment>
<comment type="similarity">
    <text evidence="17">Belongs to the NnrD/CARKD family.</text>
</comment>
<evidence type="ECO:0000256" key="5">
    <source>
        <dbReference type="ARBA" id="ARBA00022723"/>
    </source>
</evidence>
<keyword evidence="9 18" id="KW-0630">Potassium</keyword>
<dbReference type="STRING" id="1220578.FPE01S_07_00150"/>
<keyword evidence="11 18" id="KW-0413">Isomerase</keyword>
<sequence length="493" mass="53020">MRDWDAFTISNLPISSIDLMENAARACVTWLEDHEFLYSEKFTIFCGKGNNGGDGLAIARLLGERNKKVQVFILEFGQPGTADFQTNLQRLHGSEVDIQYLQEGGDLPEIFPDSWIIDALLGTGTSRPATGRLEILIDFINRSGCPVCSIDLPSGMPADFSIGPFNSEGQPYFPSVRAKVTLSFQSYKPALLFAENAAYTGLVHLLDIGLSSAFLKSTDPDFEGVDQEMASGIIEPRSPFAHKGNFGHALLIAGSVGKMGAALLAGKACLRAGCGLLTFQSPETERSILQTGLPEAMLLTGHIDANYYRSIGCGPGLGQSAAAATLLEQILNEVKRPMVWDADAINLLAVQTEWQKKIPPFTILTPHPKEFDRLAGISINESERWNSARALAISKQWIIILKGHHTLIAMPGGKAYFNTSGNAAMAKGGSGDVLTGLLTGLIARGYTPEKAALLGVWLHGRAGDFAASEWGMESVLAGDIIDQIGNAFMEISS</sequence>
<dbReference type="HAMAP" id="MF_01965">
    <property type="entry name" value="NADHX_dehydratase"/>
    <property type="match status" value="1"/>
</dbReference>